<proteinExistence type="inferred from homology"/>
<dbReference type="PANTHER" id="PTHR15201:SF1">
    <property type="entry name" value="MEDIATOR OF RNA POLYMERASE II TRANSCRIPTION SUBUNIT 26"/>
    <property type="match status" value="1"/>
</dbReference>
<gene>
    <name evidence="12" type="ORF">ABEB36_007866</name>
</gene>
<evidence type="ECO:0000256" key="8">
    <source>
        <dbReference type="ARBA" id="ARBA00031968"/>
    </source>
</evidence>
<evidence type="ECO:0000256" key="10">
    <source>
        <dbReference type="SAM" id="MobiDB-lite"/>
    </source>
</evidence>
<dbReference type="InterPro" id="IPR042376">
    <property type="entry name" value="MED26"/>
</dbReference>
<evidence type="ECO:0000256" key="3">
    <source>
        <dbReference type="ARBA" id="ARBA00019686"/>
    </source>
</evidence>
<dbReference type="PROSITE" id="PS51319">
    <property type="entry name" value="TFIIS_N"/>
    <property type="match status" value="1"/>
</dbReference>
<feature type="compositionally biased region" description="Acidic residues" evidence="10">
    <location>
        <begin position="409"/>
        <end position="423"/>
    </location>
</feature>
<dbReference type="InterPro" id="IPR035441">
    <property type="entry name" value="TFIIS/LEDGF_dom_sf"/>
</dbReference>
<dbReference type="GO" id="GO:0005634">
    <property type="term" value="C:nucleus"/>
    <property type="evidence" value="ECO:0007669"/>
    <property type="project" value="UniProtKB-SubCell"/>
</dbReference>
<dbReference type="InterPro" id="IPR017923">
    <property type="entry name" value="TFIIS_N"/>
</dbReference>
<keyword evidence="5" id="KW-0010">Activator</keyword>
<feature type="compositionally biased region" description="Polar residues" evidence="10">
    <location>
        <begin position="255"/>
        <end position="266"/>
    </location>
</feature>
<evidence type="ECO:0000256" key="2">
    <source>
        <dbReference type="ARBA" id="ARBA00009681"/>
    </source>
</evidence>
<comment type="subcellular location">
    <subcellularLocation>
        <location evidence="1 9">Nucleus</location>
    </subcellularLocation>
</comment>
<feature type="region of interest" description="Disordered" evidence="10">
    <location>
        <begin position="85"/>
        <end position="126"/>
    </location>
</feature>
<dbReference type="EMBL" id="JBDJPC010000005">
    <property type="protein sequence ID" value="KAL1502768.1"/>
    <property type="molecule type" value="Genomic_DNA"/>
</dbReference>
<sequence>MQNNVTELTQKLLRALDSNYNVIDFPEVVDSISQLEKVAITKELLETTRLGKYVNELRRKTSNQELSRRAKELLKKWRSMVLPEANGQIRSSANQTPSKAVGSTKTSPPFSKEVSSPMVSPALQGRRLSPGVPQLPKKLSPHVSPGLPVHKMVSPQTQMVSPKVGLQAQGQKVGEVSPPLTASQNSDLYLNQLRAKKRPVNDALMDKVNVKRSRLNGVADLDLSDSSNSSFKDVILGTKQQSELVAKRDVIVINSDSNSSCPTTDASLDHSVPKKRGRKKGSKNHKNLIDEAETSFTNKLAVSASRGGSKVKTTQEILAGIQNKNSTTSINAVSSSSKPSKEDLEEKAAKLTERVSMIDRKLNANAHRNKNSQKHKLALTPNKPNERVIESGSVINDKSLLDRLKQEENGEEDEDEDEEDEEEVVIVDDVVEPLSRLENQENKETDDVQAPVEVKKSLSVEEALALLPPIDRSVLDEVDPEPPCTCYLKENKKSDFSISEDDDDECTKLPLYETIEDPDCPAKAYLENKYKVTDVSEYKIVRLHETFMPYVNGNWSLGTPRPAPQMTEDGLYVNVVPSIYEMLDKDVRPLDSFKKYSVSEGNAITNKTSVIKDDDKKPDVNSENRPVNSESSDNQRIEQEVFREWYECVDKTSHNGDTLRILPYCIVD</sequence>
<dbReference type="Gene3D" id="1.20.930.10">
    <property type="entry name" value="Conserved domain common to transcription factors TFIIS, elongin A, CRSP70"/>
    <property type="match status" value="1"/>
</dbReference>
<feature type="compositionally biased region" description="Basic residues" evidence="10">
    <location>
        <begin position="367"/>
        <end position="377"/>
    </location>
</feature>
<accession>A0ABD1EVD9</accession>
<dbReference type="SMART" id="SM00509">
    <property type="entry name" value="TFS2N"/>
    <property type="match status" value="1"/>
</dbReference>
<evidence type="ECO:0000313" key="12">
    <source>
        <dbReference type="EMBL" id="KAL1502768.1"/>
    </source>
</evidence>
<feature type="compositionally biased region" description="Polar residues" evidence="10">
    <location>
        <begin position="623"/>
        <end position="632"/>
    </location>
</feature>
<feature type="compositionally biased region" description="Basic and acidic residues" evidence="10">
    <location>
        <begin position="610"/>
        <end position="622"/>
    </location>
</feature>
<evidence type="ECO:0000256" key="6">
    <source>
        <dbReference type="ARBA" id="ARBA00023163"/>
    </source>
</evidence>
<organism evidence="12 13">
    <name type="scientific">Hypothenemus hampei</name>
    <name type="common">Coffee berry borer</name>
    <dbReference type="NCBI Taxonomy" id="57062"/>
    <lineage>
        <taxon>Eukaryota</taxon>
        <taxon>Metazoa</taxon>
        <taxon>Ecdysozoa</taxon>
        <taxon>Arthropoda</taxon>
        <taxon>Hexapoda</taxon>
        <taxon>Insecta</taxon>
        <taxon>Pterygota</taxon>
        <taxon>Neoptera</taxon>
        <taxon>Endopterygota</taxon>
        <taxon>Coleoptera</taxon>
        <taxon>Polyphaga</taxon>
        <taxon>Cucujiformia</taxon>
        <taxon>Curculionidae</taxon>
        <taxon>Scolytinae</taxon>
        <taxon>Hypothenemus</taxon>
    </lineage>
</organism>
<feature type="region of interest" description="Disordered" evidence="10">
    <location>
        <begin position="607"/>
        <end position="636"/>
    </location>
</feature>
<evidence type="ECO:0000313" key="13">
    <source>
        <dbReference type="Proteomes" id="UP001566132"/>
    </source>
</evidence>
<feature type="compositionally biased region" description="Basic residues" evidence="10">
    <location>
        <begin position="273"/>
        <end position="286"/>
    </location>
</feature>
<feature type="region of interest" description="Disordered" evidence="10">
    <location>
        <begin position="365"/>
        <end position="423"/>
    </location>
</feature>
<dbReference type="InterPro" id="IPR003617">
    <property type="entry name" value="TFIIS/CRSP70_N_sub"/>
</dbReference>
<name>A0ABD1EVD9_HYPHA</name>
<feature type="compositionally biased region" description="Polar residues" evidence="10">
    <location>
        <begin position="88"/>
        <end position="118"/>
    </location>
</feature>
<reference evidence="12 13" key="1">
    <citation type="submission" date="2024-05" db="EMBL/GenBank/DDBJ databases">
        <title>Genetic variation in Jamaican populations of the coffee berry borer (Hypothenemus hampei).</title>
        <authorList>
            <person name="Errbii M."/>
            <person name="Myrie A."/>
        </authorList>
    </citation>
    <scope>NUCLEOTIDE SEQUENCE [LARGE SCALE GENOMIC DNA]</scope>
    <source>
        <strain evidence="12">JA-Hopewell-2020-01-JO</strain>
        <tissue evidence="12">Whole body</tissue>
    </source>
</reference>
<feature type="compositionally biased region" description="Basic and acidic residues" evidence="10">
    <location>
        <begin position="399"/>
        <end position="408"/>
    </location>
</feature>
<evidence type="ECO:0000256" key="5">
    <source>
        <dbReference type="ARBA" id="ARBA00023159"/>
    </source>
</evidence>
<feature type="region of interest" description="Disordered" evidence="10">
    <location>
        <begin position="255"/>
        <end position="290"/>
    </location>
</feature>
<dbReference type="Proteomes" id="UP001566132">
    <property type="component" value="Unassembled WGS sequence"/>
</dbReference>
<protein>
    <recommendedName>
        <fullName evidence="3">Mediator of RNA polymerase II transcription subunit 26</fullName>
    </recommendedName>
    <alternativeName>
        <fullName evidence="8">Mediator complex subunit 26</fullName>
    </alternativeName>
</protein>
<dbReference type="AlphaFoldDB" id="A0ABD1EVD9"/>
<dbReference type="SUPFAM" id="SSF47676">
    <property type="entry name" value="Conserved domain common to transcription factors TFIIS, elongin A, CRSP70"/>
    <property type="match status" value="1"/>
</dbReference>
<keyword evidence="4" id="KW-0805">Transcription regulation</keyword>
<dbReference type="PANTHER" id="PTHR15201">
    <property type="entry name" value="CRSP70"/>
    <property type="match status" value="1"/>
</dbReference>
<keyword evidence="13" id="KW-1185">Reference proteome</keyword>
<evidence type="ECO:0000256" key="4">
    <source>
        <dbReference type="ARBA" id="ARBA00023015"/>
    </source>
</evidence>
<feature type="domain" description="TFIIS N-terminal" evidence="11">
    <location>
        <begin position="7"/>
        <end position="84"/>
    </location>
</feature>
<dbReference type="Pfam" id="PF08711">
    <property type="entry name" value="Med26"/>
    <property type="match status" value="1"/>
</dbReference>
<comment type="caution">
    <text evidence="12">The sequence shown here is derived from an EMBL/GenBank/DDBJ whole genome shotgun (WGS) entry which is preliminary data.</text>
</comment>
<evidence type="ECO:0000259" key="11">
    <source>
        <dbReference type="PROSITE" id="PS51319"/>
    </source>
</evidence>
<evidence type="ECO:0000256" key="9">
    <source>
        <dbReference type="PROSITE-ProRule" id="PRU00649"/>
    </source>
</evidence>
<evidence type="ECO:0000256" key="7">
    <source>
        <dbReference type="ARBA" id="ARBA00023242"/>
    </source>
</evidence>
<keyword evidence="6" id="KW-0804">Transcription</keyword>
<keyword evidence="7 9" id="KW-0539">Nucleus</keyword>
<evidence type="ECO:0000256" key="1">
    <source>
        <dbReference type="ARBA" id="ARBA00004123"/>
    </source>
</evidence>
<comment type="similarity">
    <text evidence="2">Belongs to the Mediator complex subunit 26 family.</text>
</comment>